<dbReference type="OrthoDB" id="381190at2759"/>
<dbReference type="KEGG" id="dpte:113796163"/>
<dbReference type="InterPro" id="IPR003152">
    <property type="entry name" value="FATC_dom"/>
</dbReference>
<dbReference type="SMART" id="SM00146">
    <property type="entry name" value="PI3Kc"/>
    <property type="match status" value="1"/>
</dbReference>
<keyword evidence="6" id="KW-0227">DNA damage</keyword>
<reference evidence="14" key="1">
    <citation type="submission" date="2025-08" db="UniProtKB">
        <authorList>
            <consortium name="RefSeq"/>
        </authorList>
    </citation>
    <scope>IDENTIFICATION</scope>
    <source>
        <strain evidence="14">Airmid</strain>
    </source>
</reference>
<dbReference type="GO" id="GO:0000723">
    <property type="term" value="P:telomere maintenance"/>
    <property type="evidence" value="ECO:0007669"/>
    <property type="project" value="TreeGrafter"/>
</dbReference>
<proteinExistence type="predicted"/>
<dbReference type="GO" id="GO:0004674">
    <property type="term" value="F:protein serine/threonine kinase activity"/>
    <property type="evidence" value="ECO:0007669"/>
    <property type="project" value="UniProtKB-KW"/>
</dbReference>
<dbReference type="GO" id="GO:0005634">
    <property type="term" value="C:nucleus"/>
    <property type="evidence" value="ECO:0007669"/>
    <property type="project" value="UniProtKB-SubCell"/>
</dbReference>
<dbReference type="GO" id="GO:0005694">
    <property type="term" value="C:chromosome"/>
    <property type="evidence" value="ECO:0007669"/>
    <property type="project" value="TreeGrafter"/>
</dbReference>
<dbReference type="PROSITE" id="PS50290">
    <property type="entry name" value="PI3_4_KINASE_3"/>
    <property type="match status" value="1"/>
</dbReference>
<evidence type="ECO:0000259" key="11">
    <source>
        <dbReference type="PROSITE" id="PS50290"/>
    </source>
</evidence>
<evidence type="ECO:0000313" key="13">
    <source>
        <dbReference type="Proteomes" id="UP000515146"/>
    </source>
</evidence>
<dbReference type="GO" id="GO:0005524">
    <property type="term" value="F:ATP binding"/>
    <property type="evidence" value="ECO:0007669"/>
    <property type="project" value="UniProtKB-KW"/>
</dbReference>
<dbReference type="Proteomes" id="UP000515146">
    <property type="component" value="Unplaced"/>
</dbReference>
<sequence length="320" mass="36952">MKYLSILRLWARYNPGFVPAVKIYRKPELYKQSSEQLIYITRLQDEMTIYTSKQKPKVISESTIKPYAVIALQEVCGLIEWIPMTLTLRKIISADLAQNDTKLPRKPIQRGQQELYLKEYYIARNATKPTLHSKYYQLFGLSSSTWIQAKNNFISSTAHWNIFGFMIGLGDRHLDNILVDLRDGAIIHVDFDCILDKGFSLVIPELVPFRYTQNIQAMVSYHTPILFNKMIKLCNETVYTTVINSIKKKFSGRVNYSAVFTDLSDKMNPYKLANSINIVYKNVPWNYQDLSPKAQVELLLKAASDDLNLALMYAGWTSYV</sequence>
<evidence type="ECO:0000256" key="1">
    <source>
        <dbReference type="ARBA" id="ARBA00004123"/>
    </source>
</evidence>
<dbReference type="InParanoid" id="A0A6P6Y9S2"/>
<dbReference type="SUPFAM" id="SSF56112">
    <property type="entry name" value="Protein kinase-like (PK-like)"/>
    <property type="match status" value="1"/>
</dbReference>
<feature type="domain" description="PI3K/PI4K catalytic" evidence="11">
    <location>
        <begin position="1"/>
        <end position="311"/>
    </location>
</feature>
<evidence type="ECO:0000256" key="9">
    <source>
        <dbReference type="ARBA" id="ARBA00023242"/>
    </source>
</evidence>
<dbReference type="PANTHER" id="PTHR11139">
    <property type="entry name" value="ATAXIA TELANGIECTASIA MUTATED ATM -RELATED"/>
    <property type="match status" value="1"/>
</dbReference>
<evidence type="ECO:0000256" key="5">
    <source>
        <dbReference type="ARBA" id="ARBA00022741"/>
    </source>
</evidence>
<dbReference type="InterPro" id="IPR011009">
    <property type="entry name" value="Kinase-like_dom_sf"/>
</dbReference>
<keyword evidence="3" id="KW-0723">Serine/threonine-protein kinase</keyword>
<dbReference type="PANTHER" id="PTHR11139:SF69">
    <property type="entry name" value="SERINE_THREONINE-PROTEIN KINASE ATR"/>
    <property type="match status" value="1"/>
</dbReference>
<dbReference type="Pfam" id="PF00454">
    <property type="entry name" value="PI3_PI4_kinase"/>
    <property type="match status" value="1"/>
</dbReference>
<dbReference type="AlphaFoldDB" id="A0A6P6Y9S2"/>
<evidence type="ECO:0000256" key="2">
    <source>
        <dbReference type="ARBA" id="ARBA00012513"/>
    </source>
</evidence>
<dbReference type="PROSITE" id="PS00916">
    <property type="entry name" value="PI3_4_KINASE_2"/>
    <property type="match status" value="1"/>
</dbReference>
<evidence type="ECO:0000256" key="7">
    <source>
        <dbReference type="ARBA" id="ARBA00022777"/>
    </source>
</evidence>
<dbReference type="RefSeq" id="XP_027202203.1">
    <property type="nucleotide sequence ID" value="XM_027346402.1"/>
</dbReference>
<dbReference type="Pfam" id="PF02260">
    <property type="entry name" value="FATC"/>
    <property type="match status" value="1"/>
</dbReference>
<keyword evidence="7" id="KW-0418">Kinase</keyword>
<evidence type="ECO:0000256" key="6">
    <source>
        <dbReference type="ARBA" id="ARBA00022763"/>
    </source>
</evidence>
<evidence type="ECO:0000256" key="3">
    <source>
        <dbReference type="ARBA" id="ARBA00022527"/>
    </source>
</evidence>
<keyword evidence="9" id="KW-0539">Nucleus</keyword>
<dbReference type="InterPro" id="IPR036940">
    <property type="entry name" value="PI3/4_kinase_cat_sf"/>
</dbReference>
<dbReference type="Gene3D" id="1.10.1070.11">
    <property type="entry name" value="Phosphatidylinositol 3-/4-kinase, catalytic domain"/>
    <property type="match status" value="1"/>
</dbReference>
<keyword evidence="4" id="KW-0808">Transferase</keyword>
<name>A0A6P6Y9S2_DERPT</name>
<keyword evidence="13" id="KW-1185">Reference proteome</keyword>
<comment type="subcellular location">
    <subcellularLocation>
        <location evidence="1">Nucleus</location>
    </subcellularLocation>
</comment>
<organism evidence="13 14">
    <name type="scientific">Dermatophagoides pteronyssinus</name>
    <name type="common">European house dust mite</name>
    <dbReference type="NCBI Taxonomy" id="6956"/>
    <lineage>
        <taxon>Eukaryota</taxon>
        <taxon>Metazoa</taxon>
        <taxon>Ecdysozoa</taxon>
        <taxon>Arthropoda</taxon>
        <taxon>Chelicerata</taxon>
        <taxon>Arachnida</taxon>
        <taxon>Acari</taxon>
        <taxon>Acariformes</taxon>
        <taxon>Sarcoptiformes</taxon>
        <taxon>Astigmata</taxon>
        <taxon>Psoroptidia</taxon>
        <taxon>Analgoidea</taxon>
        <taxon>Pyroglyphidae</taxon>
        <taxon>Dermatophagoidinae</taxon>
        <taxon>Dermatophagoides</taxon>
    </lineage>
</organism>
<keyword evidence="5" id="KW-0547">Nucleotide-binding</keyword>
<evidence type="ECO:0000313" key="14">
    <source>
        <dbReference type="RefSeq" id="XP_027202203.1"/>
    </source>
</evidence>
<dbReference type="InterPro" id="IPR050517">
    <property type="entry name" value="DDR_Repair_Kinase"/>
</dbReference>
<evidence type="ECO:0000256" key="4">
    <source>
        <dbReference type="ARBA" id="ARBA00022679"/>
    </source>
</evidence>
<evidence type="ECO:0000256" key="8">
    <source>
        <dbReference type="ARBA" id="ARBA00022840"/>
    </source>
</evidence>
<keyword evidence="8" id="KW-0067">ATP-binding</keyword>
<dbReference type="EC" id="2.7.11.1" evidence="2"/>
<feature type="domain" description="FATC" evidence="12">
    <location>
        <begin position="288"/>
        <end position="320"/>
    </location>
</feature>
<dbReference type="PROSITE" id="PS51190">
    <property type="entry name" value="FATC"/>
    <property type="match status" value="1"/>
</dbReference>
<dbReference type="InterPro" id="IPR000403">
    <property type="entry name" value="PI3/4_kinase_cat_dom"/>
</dbReference>
<dbReference type="InterPro" id="IPR018936">
    <property type="entry name" value="PI3/4_kinase_CS"/>
</dbReference>
<protein>
    <recommendedName>
        <fullName evidence="10">Serine/threonine-protein kinase ATR</fullName>
        <ecNumber evidence="2">2.7.11.1</ecNumber>
    </recommendedName>
</protein>
<evidence type="ECO:0000259" key="12">
    <source>
        <dbReference type="PROSITE" id="PS51190"/>
    </source>
</evidence>
<accession>A0A6P6Y9S2</accession>
<dbReference type="SMART" id="SM01343">
    <property type="entry name" value="FATC"/>
    <property type="match status" value="1"/>
</dbReference>
<evidence type="ECO:0000256" key="10">
    <source>
        <dbReference type="ARBA" id="ARBA00024420"/>
    </source>
</evidence>
<gene>
    <name evidence="14" type="primary">LOC113796163</name>
</gene>
<dbReference type="GO" id="GO:0000077">
    <property type="term" value="P:DNA damage checkpoint signaling"/>
    <property type="evidence" value="ECO:0007669"/>
    <property type="project" value="TreeGrafter"/>
</dbReference>
<dbReference type="GO" id="GO:0006281">
    <property type="term" value="P:DNA repair"/>
    <property type="evidence" value="ECO:0007669"/>
    <property type="project" value="TreeGrafter"/>
</dbReference>